<dbReference type="Proteomes" id="UP000241936">
    <property type="component" value="Chromosome"/>
</dbReference>
<evidence type="ECO:0000313" key="1">
    <source>
        <dbReference type="EMBL" id="AVU77613.1"/>
    </source>
</evidence>
<name>A0ABN5JZN3_9PSED</name>
<dbReference type="Gene3D" id="1.10.30.50">
    <property type="match status" value="1"/>
</dbReference>
<dbReference type="EMBL" id="CP024081">
    <property type="protein sequence ID" value="AVU77613.1"/>
    <property type="molecule type" value="Genomic_DNA"/>
</dbReference>
<reference evidence="1 2" key="1">
    <citation type="journal article" date="2018" name="Front. Microbiol.">
        <title>Pseudomonas rhizophila S211, a New Plant Growth-Promoting Rhizobacterium with Potential in Pesticide-Bioremediation.</title>
        <authorList>
            <person name="Hassen W."/>
            <person name="Neifar M."/>
            <person name="Cherif H."/>
            <person name="Najjari A."/>
            <person name="Chouchane H."/>
            <person name="Driouich R.C."/>
            <person name="Salah A."/>
            <person name="Naili F."/>
            <person name="Mosbah A."/>
            <person name="Souissi Y."/>
            <person name="Raddadi N."/>
            <person name="Ouzari H.I."/>
            <person name="Fava F."/>
            <person name="Cherif A."/>
        </authorList>
    </citation>
    <scope>NUCLEOTIDE SEQUENCE [LARGE SCALE GENOMIC DNA]</scope>
    <source>
        <strain evidence="1 2">S211</strain>
    </source>
</reference>
<proteinExistence type="predicted"/>
<accession>A0ABN5JZN3</accession>
<organism evidence="1 2">
    <name type="scientific">Pseudomonas rhizophila</name>
    <dbReference type="NCBI Taxonomy" id="2045200"/>
    <lineage>
        <taxon>Bacteria</taxon>
        <taxon>Pseudomonadati</taxon>
        <taxon>Pseudomonadota</taxon>
        <taxon>Gammaproteobacteria</taxon>
        <taxon>Pseudomonadales</taxon>
        <taxon>Pseudomonadaceae</taxon>
        <taxon>Pseudomonas</taxon>
    </lineage>
</organism>
<gene>
    <name evidence="1" type="ORF">CRX69_21440</name>
</gene>
<keyword evidence="2" id="KW-1185">Reference proteome</keyword>
<sequence length="637" mass="72620">MIRVRKTPTAPPALQRSHDAMKNNVLQAVQAGASVVLCTKGTNTAKTKSVPKGSVKVVIDDDQYKPPHAKALLKVDQYGKCAFCEARFMDTAGGDVEHFRPKKRHDGFVPVNDKAMDNLGYFQYVYDWSNHLWSCKECNETYKKNYFDVIPDNLAQPPPRLEDFNTEDEFWDAIGEWGRFRPPRHDAWDDPHNAEKPVLINPVTENPREHINFNCATGLAIPAPLNDLNQQMQPTSDRGGKNILVLGLNRKELVFARMRHLTMLRGVFLEMTHSLDLTIEFLKWQRGEEWFKTLQEPTLRHLVKYPDAYQVSDNPTRCAIEFLFYSTTPQAPFSGLAMDAFACWSLELARHVMQLREHITQLQAAQSGIAPATRSVHELPRLSLHATILATYKADMKALQALRDTLEVYAPLWNAGFEQTHIEYVCRDRLEKVMAEHAQFFLWQKNYTRYDPAFVAGYLTHERNFLDVYNALETYECDKSTWSNAIDAMRRNLNRYGPDLAEDLTPHCNQVVARLKVVTQAFDQDRNLTQTAPWCNEVVKIGQDAEQLTAELDRRCQACGNEDASNSTTEMRTTLTKIANAVAKLKAGDIPREVTPLELPAPPKPWITPKATGLRKRAGMPQDLDAAWKHIRLRSNS</sequence>
<evidence type="ECO:0000313" key="2">
    <source>
        <dbReference type="Proteomes" id="UP000241936"/>
    </source>
</evidence>
<protein>
    <submittedName>
        <fullName evidence="1">Protein Hnh</fullName>
    </submittedName>
</protein>